<dbReference type="Proteomes" id="UP000077628">
    <property type="component" value="Unassembled WGS sequence"/>
</dbReference>
<name>A0A177PA83_9GAMM</name>
<organism evidence="1 2">
    <name type="scientific">Methylomonas koyamae</name>
    <dbReference type="NCBI Taxonomy" id="702114"/>
    <lineage>
        <taxon>Bacteria</taxon>
        <taxon>Pseudomonadati</taxon>
        <taxon>Pseudomonadota</taxon>
        <taxon>Gammaproteobacteria</taxon>
        <taxon>Methylococcales</taxon>
        <taxon>Methylococcaceae</taxon>
        <taxon>Methylomonas</taxon>
    </lineage>
</organism>
<gene>
    <name evidence="1" type="ORF">A1355_18495</name>
</gene>
<protein>
    <submittedName>
        <fullName evidence="1">Uncharacterized protein</fullName>
    </submittedName>
</protein>
<dbReference type="EMBL" id="LUUK01000025">
    <property type="protein sequence ID" value="OAI26764.1"/>
    <property type="molecule type" value="Genomic_DNA"/>
</dbReference>
<evidence type="ECO:0000313" key="2">
    <source>
        <dbReference type="Proteomes" id="UP000077628"/>
    </source>
</evidence>
<sequence length="349" mass="40383">MSDRQIIKDEAHPRADLRRALQREALENDSFFRILNNTTDSQQLDAKQIDEAFKFVDAEIKPQYSGKETLLYKKGRSNRNFENERRRLWQRAVVCYQIYYRGRLKAESEFDTYLLDHPTVNQEFLKLLESALQTQVVPELKKHEAPGDDLYLLINNLLRGVTDDDSIENIANSRTTPPQTTISIFGMFGLLIQAERYQNQGLLHEAYSCLLDVNNLIGMYDGARYLMDRLPAVAAKIRAKDNAKKSRSQKNIVKSRAIDLFYELRPKTKDRKPQLWESADKAFNNIWDKLVEEAIQESGDQNTIPCISEGTIKSLCQKLHRFDKDGRSLDIMIMSALIDDDGEECRSEH</sequence>
<dbReference type="OrthoDB" id="10014053at2"/>
<evidence type="ECO:0000313" key="1">
    <source>
        <dbReference type="EMBL" id="OAI26764.1"/>
    </source>
</evidence>
<reference evidence="2" key="1">
    <citation type="submission" date="2016-03" db="EMBL/GenBank/DDBJ databases">
        <authorList>
            <person name="Heylen K."/>
            <person name="De Vos P."/>
            <person name="Vekeman B."/>
        </authorList>
    </citation>
    <scope>NUCLEOTIDE SEQUENCE [LARGE SCALE GENOMIC DNA]</scope>
    <source>
        <strain evidence="2">R-45383</strain>
    </source>
</reference>
<proteinExistence type="predicted"/>
<dbReference type="RefSeq" id="WP_064024609.1">
    <property type="nucleotide sequence ID" value="NZ_LUUK01000025.1"/>
</dbReference>
<accession>A0A177PA83</accession>
<dbReference type="AlphaFoldDB" id="A0A177PA83"/>
<comment type="caution">
    <text evidence="1">The sequence shown here is derived from an EMBL/GenBank/DDBJ whole genome shotgun (WGS) entry which is preliminary data.</text>
</comment>
<dbReference type="STRING" id="702114.A1355_18495"/>
<keyword evidence="2" id="KW-1185">Reference proteome</keyword>